<keyword evidence="3" id="KW-1133">Transmembrane helix</keyword>
<evidence type="ECO:0000256" key="4">
    <source>
        <dbReference type="SAM" id="SignalP"/>
    </source>
</evidence>
<keyword evidence="1" id="KW-0378">Hydrolase</keyword>
<feature type="transmembrane region" description="Helical" evidence="3">
    <location>
        <begin position="441"/>
        <end position="466"/>
    </location>
</feature>
<feature type="domain" description="Calcineurin-like phosphoesterase" evidence="5">
    <location>
        <begin position="28"/>
        <end position="290"/>
    </location>
</feature>
<feature type="chain" id="PRO_5040122162" evidence="4">
    <location>
        <begin position="26"/>
        <end position="511"/>
    </location>
</feature>
<dbReference type="GO" id="GO:0016787">
    <property type="term" value="F:hydrolase activity"/>
    <property type="evidence" value="ECO:0007669"/>
    <property type="project" value="UniProtKB-KW"/>
</dbReference>
<organism evidence="6 7">
    <name type="scientific">Leishmania tarentolae</name>
    <name type="common">Sauroleishmania tarentolae</name>
    <dbReference type="NCBI Taxonomy" id="5689"/>
    <lineage>
        <taxon>Eukaryota</taxon>
        <taxon>Discoba</taxon>
        <taxon>Euglenozoa</taxon>
        <taxon>Kinetoplastea</taxon>
        <taxon>Metakinetoplastina</taxon>
        <taxon>Trypanosomatida</taxon>
        <taxon>Trypanosomatidae</taxon>
        <taxon>Leishmaniinae</taxon>
        <taxon>Leishmania</taxon>
        <taxon>lizard Leishmania</taxon>
    </lineage>
</organism>
<evidence type="ECO:0000313" key="6">
    <source>
        <dbReference type="EMBL" id="GET92429.1"/>
    </source>
</evidence>
<dbReference type="PANTHER" id="PTHR10340">
    <property type="entry name" value="SPHINGOMYELIN PHOSPHODIESTERASE"/>
    <property type="match status" value="1"/>
</dbReference>
<reference evidence="6" key="1">
    <citation type="submission" date="2019-11" db="EMBL/GenBank/DDBJ databases">
        <title>Leishmania tarentolae CDS.</title>
        <authorList>
            <person name="Goto Y."/>
            <person name="Yamagishi J."/>
        </authorList>
    </citation>
    <scope>NUCLEOTIDE SEQUENCE [LARGE SCALE GENOMIC DNA]</scope>
    <source>
        <strain evidence="6">Parrot Tar II</strain>
    </source>
</reference>
<dbReference type="SUPFAM" id="SSF56300">
    <property type="entry name" value="Metallo-dependent phosphatases"/>
    <property type="match status" value="1"/>
</dbReference>
<comment type="caution">
    <text evidence="6">The sequence shown here is derived from an EMBL/GenBank/DDBJ whole genome shotgun (WGS) entry which is preliminary data.</text>
</comment>
<dbReference type="OrthoDB" id="348678at2759"/>
<name>A0A640KY34_LEITA</name>
<keyword evidence="3" id="KW-0812">Transmembrane</keyword>
<evidence type="ECO:0000256" key="2">
    <source>
        <dbReference type="ARBA" id="ARBA00023180"/>
    </source>
</evidence>
<dbReference type="EMBL" id="BLBS01000054">
    <property type="protein sequence ID" value="GET92429.1"/>
    <property type="molecule type" value="Genomic_DNA"/>
</dbReference>
<dbReference type="Proteomes" id="UP000419144">
    <property type="component" value="Unassembled WGS sequence"/>
</dbReference>
<proteinExistence type="predicted"/>
<dbReference type="InterPro" id="IPR004843">
    <property type="entry name" value="Calcineurin-like_PHP"/>
</dbReference>
<dbReference type="InterPro" id="IPR029052">
    <property type="entry name" value="Metallo-depent_PP-like"/>
</dbReference>
<gene>
    <name evidence="6" type="ORF">LtaPh_3435500</name>
</gene>
<accession>A0A640KY34</accession>
<protein>
    <submittedName>
        <fullName evidence="6">Beta-fructofuranosidase-like protein</fullName>
    </submittedName>
</protein>
<evidence type="ECO:0000256" key="3">
    <source>
        <dbReference type="SAM" id="Phobius"/>
    </source>
</evidence>
<dbReference type="PANTHER" id="PTHR10340:SF57">
    <property type="entry name" value="METALLOPHOS DOMAIN-CONTAINING PROTEIN"/>
    <property type="match status" value="1"/>
</dbReference>
<keyword evidence="7" id="KW-1185">Reference proteome</keyword>
<keyword evidence="4" id="KW-0732">Signal</keyword>
<evidence type="ECO:0000259" key="5">
    <source>
        <dbReference type="Pfam" id="PF00149"/>
    </source>
</evidence>
<keyword evidence="2" id="KW-0325">Glycoprotein</keyword>
<dbReference type="Pfam" id="PF00149">
    <property type="entry name" value="Metallophos"/>
    <property type="match status" value="1"/>
</dbReference>
<dbReference type="Gene3D" id="3.60.21.10">
    <property type="match status" value="1"/>
</dbReference>
<evidence type="ECO:0000256" key="1">
    <source>
        <dbReference type="ARBA" id="ARBA00022801"/>
    </source>
</evidence>
<dbReference type="AlphaFoldDB" id="A0A640KY34"/>
<feature type="signal peptide" evidence="4">
    <location>
        <begin position="1"/>
        <end position="25"/>
    </location>
</feature>
<keyword evidence="3" id="KW-0472">Membrane</keyword>
<evidence type="ECO:0000313" key="7">
    <source>
        <dbReference type="Proteomes" id="UP000419144"/>
    </source>
</evidence>
<sequence>MKLLTSLSLAAWYVALCVCTTPVGGYGVTLISDIHYDPLYGTSKAYVCTSSSSPAYSMQGCDSSSPLTTSAMDDVSAQNPSLVLYTGDWQRHHFSDSGLPPAAIFENLSKRFKGITVDGSLGAVAFGGALGNNDVVPDYYFSWENETSERELGYRVAAMHEATLLNDAEASVMRTCGYYTHTIDRVHVIVLHTLLWAYDLQPALLSNVSDPCNQFSFLRSELEKVRAAKKRAIIMGHIPPGVNTYSVLKRGFHSATRDMFWKEEYEATYDSIINEYKEFIAVQLFGHTHMFRLLTMRRNGALAIIIPSISPIFGNYPSYLMANFSEAWELEDLQSRHTTGEGVFQPGLFVKEVLSLSTGLHSVTDVRAAITLLGTNDTMWEGFLTLFCGGEKRLQAFPHKKCDNLCRYVIVCSMLENNYTDIQRCVDDYNVSPGPSQDAKITLGITVAIIVFSVLVIGAGVALLLVTYCEQATLWCSGTKISVCWEPFGWKKERHTTSEIENELEDVPERR</sequence>
<dbReference type="VEuPathDB" id="TriTrypDB:LtaPh_3435500"/>